<feature type="region of interest" description="Disordered" evidence="1">
    <location>
        <begin position="70"/>
        <end position="115"/>
    </location>
</feature>
<organism evidence="2 3">
    <name type="scientific">Priapulus caudatus</name>
    <name type="common">Priapulid worm</name>
    <dbReference type="NCBI Taxonomy" id="37621"/>
    <lineage>
        <taxon>Eukaryota</taxon>
        <taxon>Metazoa</taxon>
        <taxon>Ecdysozoa</taxon>
        <taxon>Scalidophora</taxon>
        <taxon>Priapulida</taxon>
        <taxon>Priapulimorpha</taxon>
        <taxon>Priapulimorphida</taxon>
        <taxon>Priapulidae</taxon>
        <taxon>Priapulus</taxon>
    </lineage>
</organism>
<protein>
    <submittedName>
        <fullName evidence="3">Uncharacterized protein LOC106807072</fullName>
    </submittedName>
</protein>
<sequence length="272" mass="30579">MQMKQSRNKGSTSCSCVHSVKPGSDEPCCSICVAFRLHVESRALRHKKRNSYKSELGPWPTCGYINQHSLPEGAPKLGTNSSRSEGVASTTNRVGRKPSQGVTKSPGKLRAGLPHRGNDVYTFHHDPDPSHYMQQYRSQFTDKKLEAYGRRPASCKGQLLRPAAVTAFDSYKLFGEYVYTKVEELPESIVPRRRPVVSTLQEQYFRPRCRPSIPSNAHGRVHPTSLPSFIHKGSPPGGGLSRGRSRSSRDDPRNLVNPLLLFYENRYKPPRY</sequence>
<feature type="region of interest" description="Disordered" evidence="1">
    <location>
        <begin position="209"/>
        <end position="253"/>
    </location>
</feature>
<accession>A0ABM1DXX4</accession>
<dbReference type="GeneID" id="106807072"/>
<evidence type="ECO:0000256" key="1">
    <source>
        <dbReference type="SAM" id="MobiDB-lite"/>
    </source>
</evidence>
<reference evidence="3" key="1">
    <citation type="submission" date="2025-08" db="UniProtKB">
        <authorList>
            <consortium name="RefSeq"/>
        </authorList>
    </citation>
    <scope>IDENTIFICATION</scope>
</reference>
<keyword evidence="2" id="KW-1185">Reference proteome</keyword>
<evidence type="ECO:0000313" key="3">
    <source>
        <dbReference type="RefSeq" id="XP_014664795.1"/>
    </source>
</evidence>
<gene>
    <name evidence="3" type="primary">LOC106807072</name>
</gene>
<feature type="region of interest" description="Disordered" evidence="1">
    <location>
        <begin position="1"/>
        <end position="24"/>
    </location>
</feature>
<dbReference type="Proteomes" id="UP000695022">
    <property type="component" value="Unplaced"/>
</dbReference>
<feature type="compositionally biased region" description="Polar residues" evidence="1">
    <location>
        <begin position="78"/>
        <end position="93"/>
    </location>
</feature>
<name>A0ABM1DXX4_PRICU</name>
<dbReference type="RefSeq" id="XP_014664795.1">
    <property type="nucleotide sequence ID" value="XM_014809309.1"/>
</dbReference>
<proteinExistence type="predicted"/>
<feature type="compositionally biased region" description="Polar residues" evidence="1">
    <location>
        <begin position="1"/>
        <end position="16"/>
    </location>
</feature>
<evidence type="ECO:0000313" key="2">
    <source>
        <dbReference type="Proteomes" id="UP000695022"/>
    </source>
</evidence>